<accession>A0ABQ7XLP3</accession>
<keyword evidence="2" id="KW-1185">Reference proteome</keyword>
<proteinExistence type="predicted"/>
<reference evidence="1 2" key="1">
    <citation type="submission" date="2021-05" db="EMBL/GenBank/DDBJ databases">
        <title>Genome Assembly of Synthetic Allotetraploid Brassica napus Reveals Homoeologous Exchanges between Subgenomes.</title>
        <authorList>
            <person name="Davis J.T."/>
        </authorList>
    </citation>
    <scope>NUCLEOTIDE SEQUENCE [LARGE SCALE GENOMIC DNA]</scope>
    <source>
        <strain evidence="2">cv. Da-Ae</strain>
        <tissue evidence="1">Seedling</tissue>
    </source>
</reference>
<gene>
    <name evidence="1" type="ORF">HID58_085116</name>
</gene>
<name>A0ABQ7XLP3_BRANA</name>
<evidence type="ECO:0000313" key="2">
    <source>
        <dbReference type="Proteomes" id="UP000824890"/>
    </source>
</evidence>
<comment type="caution">
    <text evidence="1">The sequence shown here is derived from an EMBL/GenBank/DDBJ whole genome shotgun (WGS) entry which is preliminary data.</text>
</comment>
<dbReference type="EMBL" id="JAGKQM010000019">
    <property type="protein sequence ID" value="KAH0856855.1"/>
    <property type="molecule type" value="Genomic_DNA"/>
</dbReference>
<dbReference type="Proteomes" id="UP000824890">
    <property type="component" value="Unassembled WGS sequence"/>
</dbReference>
<organism evidence="1 2">
    <name type="scientific">Brassica napus</name>
    <name type="common">Rape</name>
    <dbReference type="NCBI Taxonomy" id="3708"/>
    <lineage>
        <taxon>Eukaryota</taxon>
        <taxon>Viridiplantae</taxon>
        <taxon>Streptophyta</taxon>
        <taxon>Embryophyta</taxon>
        <taxon>Tracheophyta</taxon>
        <taxon>Spermatophyta</taxon>
        <taxon>Magnoliopsida</taxon>
        <taxon>eudicotyledons</taxon>
        <taxon>Gunneridae</taxon>
        <taxon>Pentapetalae</taxon>
        <taxon>rosids</taxon>
        <taxon>malvids</taxon>
        <taxon>Brassicales</taxon>
        <taxon>Brassicaceae</taxon>
        <taxon>Brassiceae</taxon>
        <taxon>Brassica</taxon>
    </lineage>
</organism>
<sequence length="181" mass="20704">MPEVRWGEFRGLSVTLAKSVSELSLVRIRSKPTLRIRSATPQPCSSLQCTQASCSDAASFISTVTSFGRKVSVCCLCKRSKPPFNTFHGVCSLISSLTEYNEEQSWVIFVKLLRCQYGNIGSRNLCLNSTIPFFSTSVKHIQRVVARHLGTQRCFFWKKLIWLTLLTEKVMQWSEFEYQKF</sequence>
<protein>
    <submittedName>
        <fullName evidence="1">Uncharacterized protein</fullName>
    </submittedName>
</protein>
<evidence type="ECO:0000313" key="1">
    <source>
        <dbReference type="EMBL" id="KAH0856855.1"/>
    </source>
</evidence>